<dbReference type="PANTHER" id="PTHR46273">
    <property type="entry name" value="MYOSUPPRESSIN RECEPTOR 1, ISOFORM B-RELATED"/>
    <property type="match status" value="1"/>
</dbReference>
<dbReference type="GO" id="GO:0008528">
    <property type="term" value="F:G protein-coupled peptide receptor activity"/>
    <property type="evidence" value="ECO:0007669"/>
    <property type="project" value="TreeGrafter"/>
</dbReference>
<evidence type="ECO:0000256" key="2">
    <source>
        <dbReference type="ARBA" id="ARBA00010663"/>
    </source>
</evidence>
<feature type="domain" description="G-protein coupled receptors family 1 profile" evidence="7">
    <location>
        <begin position="81"/>
        <end position="433"/>
    </location>
</feature>
<dbReference type="PROSITE" id="PS50262">
    <property type="entry name" value="G_PROTEIN_RECEP_F1_2"/>
    <property type="match status" value="1"/>
</dbReference>
<evidence type="ECO:0000256" key="6">
    <source>
        <dbReference type="SAM" id="Phobius"/>
    </source>
</evidence>
<dbReference type="GO" id="GO:0005886">
    <property type="term" value="C:plasma membrane"/>
    <property type="evidence" value="ECO:0007669"/>
    <property type="project" value="TreeGrafter"/>
</dbReference>
<dbReference type="Pfam" id="PF00001">
    <property type="entry name" value="7tm_1"/>
    <property type="match status" value="1"/>
</dbReference>
<keyword evidence="8" id="KW-0675">Receptor</keyword>
<dbReference type="InterPro" id="IPR000276">
    <property type="entry name" value="GPCR_Rhodpsn"/>
</dbReference>
<dbReference type="EMBL" id="JACEEZ010013859">
    <property type="protein sequence ID" value="KAG0719824.1"/>
    <property type="molecule type" value="Genomic_DNA"/>
</dbReference>
<dbReference type="PANTHER" id="PTHR46273:SF4">
    <property type="entry name" value="AT19640P"/>
    <property type="match status" value="1"/>
</dbReference>
<gene>
    <name evidence="8" type="primary">SPR_1</name>
    <name evidence="8" type="ORF">GWK47_007080</name>
</gene>
<comment type="subcellular location">
    <subcellularLocation>
        <location evidence="1">Membrane</location>
    </subcellularLocation>
</comment>
<dbReference type="CDD" id="cd14978">
    <property type="entry name" value="7tmA_FMRFamide_R-like"/>
    <property type="match status" value="1"/>
</dbReference>
<dbReference type="Gene3D" id="1.20.1070.10">
    <property type="entry name" value="Rhodopsin 7-helix transmembrane proteins"/>
    <property type="match status" value="1"/>
</dbReference>
<feature type="transmembrane region" description="Helical" evidence="6">
    <location>
        <begin position="99"/>
        <end position="117"/>
    </location>
</feature>
<evidence type="ECO:0000313" key="8">
    <source>
        <dbReference type="EMBL" id="KAG0719824.1"/>
    </source>
</evidence>
<proteinExistence type="inferred from homology"/>
<dbReference type="InterPro" id="IPR017452">
    <property type="entry name" value="GPCR_Rhodpsn_7TM"/>
</dbReference>
<dbReference type="SUPFAM" id="SSF81321">
    <property type="entry name" value="Family A G protein-coupled receptor-like"/>
    <property type="match status" value="1"/>
</dbReference>
<evidence type="ECO:0000256" key="4">
    <source>
        <dbReference type="ARBA" id="ARBA00022989"/>
    </source>
</evidence>
<feature type="transmembrane region" description="Helical" evidence="6">
    <location>
        <begin position="233"/>
        <end position="262"/>
    </location>
</feature>
<evidence type="ECO:0000256" key="5">
    <source>
        <dbReference type="ARBA" id="ARBA00023136"/>
    </source>
</evidence>
<evidence type="ECO:0000256" key="1">
    <source>
        <dbReference type="ARBA" id="ARBA00004370"/>
    </source>
</evidence>
<accession>A0A8J5CRK6</accession>
<feature type="transmembrane region" description="Helical" evidence="6">
    <location>
        <begin position="375"/>
        <end position="399"/>
    </location>
</feature>
<comment type="caution">
    <text evidence="8">The sequence shown here is derived from an EMBL/GenBank/DDBJ whole genome shotgun (WGS) entry which is preliminary data.</text>
</comment>
<protein>
    <submittedName>
        <fullName evidence="8">Sex peptide receptor</fullName>
    </submittedName>
</protein>
<feature type="transmembrane region" description="Helical" evidence="6">
    <location>
        <begin position="66"/>
        <end position="87"/>
    </location>
</feature>
<dbReference type="PRINTS" id="PR00237">
    <property type="entry name" value="GPCRRHODOPSN"/>
</dbReference>
<feature type="transmembrane region" description="Helical" evidence="6">
    <location>
        <begin position="137"/>
        <end position="162"/>
    </location>
</feature>
<dbReference type="Proteomes" id="UP000770661">
    <property type="component" value="Unassembled WGS sequence"/>
</dbReference>
<name>A0A8J5CRK6_CHIOP</name>
<evidence type="ECO:0000259" key="7">
    <source>
        <dbReference type="PROSITE" id="PS50262"/>
    </source>
</evidence>
<sequence>MENNMTEMVLRLLLTAMEEMGKDTDPETLAKFLNTTTEDIGGDLEKAQPETQQFCQFGFKEAYRGWHYRLALSVAVTGVATNLLNMVTLTRPSMATPTNLLLLGLTVADLMVVTEYIPYAASMLVGGGRLVEAREYALYIITHAHLSQIAIWLTVSLALWRWVVVCRPHAAVTLCTTPRARRLLLAVYLACPLVSVPTFFLYTVKEITISDGDSSKIYIVDMSSNKLLKEMTLLVYSVAVKLVPCLLITLLIPTIIHGMWVAKRRRQRLMKRSCTPAAVTVAATAAAPATCRAAMMQEPEGDGLRKAQDCVSIYNGNADPAAAANKRSCKYVPQLQRRDTLAAFKSFYAKATQLAAFSTPSQRQTGATERSTSMLLLMMALFLLAEAPQGILTGMALFYGHKFFRSECSVLTAARTTFTTIVLTSTSSSAFITQMSWLCTTPLGD</sequence>
<dbReference type="InterPro" id="IPR053219">
    <property type="entry name" value="GPCR_Dmsr-1"/>
</dbReference>
<reference evidence="8" key="1">
    <citation type="submission" date="2020-07" db="EMBL/GenBank/DDBJ databases">
        <title>The High-quality genome of the commercially important snow crab, Chionoecetes opilio.</title>
        <authorList>
            <person name="Jeong J.-H."/>
            <person name="Ryu S."/>
        </authorList>
    </citation>
    <scope>NUCLEOTIDE SEQUENCE</scope>
    <source>
        <strain evidence="8">MADBK_172401_WGS</strain>
        <tissue evidence="8">Digestive gland</tissue>
    </source>
</reference>
<organism evidence="8 9">
    <name type="scientific">Chionoecetes opilio</name>
    <name type="common">Atlantic snow crab</name>
    <name type="synonym">Cancer opilio</name>
    <dbReference type="NCBI Taxonomy" id="41210"/>
    <lineage>
        <taxon>Eukaryota</taxon>
        <taxon>Metazoa</taxon>
        <taxon>Ecdysozoa</taxon>
        <taxon>Arthropoda</taxon>
        <taxon>Crustacea</taxon>
        <taxon>Multicrustacea</taxon>
        <taxon>Malacostraca</taxon>
        <taxon>Eumalacostraca</taxon>
        <taxon>Eucarida</taxon>
        <taxon>Decapoda</taxon>
        <taxon>Pleocyemata</taxon>
        <taxon>Brachyura</taxon>
        <taxon>Eubrachyura</taxon>
        <taxon>Majoidea</taxon>
        <taxon>Majidae</taxon>
        <taxon>Chionoecetes</taxon>
    </lineage>
</organism>
<keyword evidence="4 6" id="KW-1133">Transmembrane helix</keyword>
<comment type="similarity">
    <text evidence="2">Belongs to the G-protein coupled receptor 1 family.</text>
</comment>
<keyword evidence="3 6" id="KW-0812">Transmembrane</keyword>
<evidence type="ECO:0000256" key="3">
    <source>
        <dbReference type="ARBA" id="ARBA00022692"/>
    </source>
</evidence>
<evidence type="ECO:0000313" key="9">
    <source>
        <dbReference type="Proteomes" id="UP000770661"/>
    </source>
</evidence>
<keyword evidence="5 6" id="KW-0472">Membrane</keyword>
<feature type="transmembrane region" description="Helical" evidence="6">
    <location>
        <begin position="183"/>
        <end position="204"/>
    </location>
</feature>
<keyword evidence="9" id="KW-1185">Reference proteome</keyword>
<dbReference type="AlphaFoldDB" id="A0A8J5CRK6"/>
<dbReference type="OrthoDB" id="5864054at2759"/>